<keyword evidence="3" id="KW-1185">Reference proteome</keyword>
<protein>
    <submittedName>
        <fullName evidence="2">ABC transporter ATP-binding protein</fullName>
    </submittedName>
</protein>
<keyword evidence="2" id="KW-0067">ATP-binding</keyword>
<dbReference type="eggNOG" id="COG5015">
    <property type="taxonomic scope" value="Bacteria"/>
</dbReference>
<dbReference type="InterPro" id="IPR012349">
    <property type="entry name" value="Split_barrel_FMN-bd"/>
</dbReference>
<evidence type="ECO:0000313" key="3">
    <source>
        <dbReference type="Proteomes" id="UP000215185"/>
    </source>
</evidence>
<dbReference type="EMBL" id="LT906439">
    <property type="protein sequence ID" value="SNU89396.1"/>
    <property type="molecule type" value="Genomic_DNA"/>
</dbReference>
<organism evidence="2 3">
    <name type="scientific">Streptococcus merionis</name>
    <dbReference type="NCBI Taxonomy" id="400065"/>
    <lineage>
        <taxon>Bacteria</taxon>
        <taxon>Bacillati</taxon>
        <taxon>Bacillota</taxon>
        <taxon>Bacilli</taxon>
        <taxon>Lactobacillales</taxon>
        <taxon>Streptococcaceae</taxon>
        <taxon>Streptococcus</taxon>
    </lineage>
</organism>
<dbReference type="InterPro" id="IPR011576">
    <property type="entry name" value="Pyridox_Oxase_N"/>
</dbReference>
<proteinExistence type="predicted"/>
<dbReference type="Pfam" id="PF01243">
    <property type="entry name" value="PNPOx_N"/>
    <property type="match status" value="1"/>
</dbReference>
<evidence type="ECO:0000313" key="2">
    <source>
        <dbReference type="EMBL" id="SNU89396.1"/>
    </source>
</evidence>
<sequence length="151" mass="17265">MKVKEIMTILEDMKVAVFATVDKDGLPHARHAHIGVANEQGVFFMTGTTTNFYRQMLDTEHVAITAMSQEDYLIQVIRIEGRVKQLGRERLEELLKDNPYVNYVYPSKEDQEGVQVFQLYEGQGFYHSLTQGHKYVFTVGCENGATTRTIV</sequence>
<dbReference type="RefSeq" id="WP_018374311.1">
    <property type="nucleotide sequence ID" value="NZ_JBCLRV010000049.1"/>
</dbReference>
<reference evidence="2 3" key="1">
    <citation type="submission" date="2017-06" db="EMBL/GenBank/DDBJ databases">
        <authorList>
            <consortium name="Pathogen Informatics"/>
        </authorList>
    </citation>
    <scope>NUCLEOTIDE SEQUENCE [LARGE SCALE GENOMIC DNA]</scope>
    <source>
        <strain evidence="2 3">NCTC13788</strain>
    </source>
</reference>
<dbReference type="OrthoDB" id="2220294at2"/>
<dbReference type="STRING" id="1123308.GCA_000380085_01771"/>
<feature type="domain" description="Pyridoxamine 5'-phosphate oxidase N-terminal" evidence="1">
    <location>
        <begin position="4"/>
        <end position="116"/>
    </location>
</feature>
<dbReference type="Gene3D" id="2.30.110.10">
    <property type="entry name" value="Electron Transport, Fmn-binding Protein, Chain A"/>
    <property type="match status" value="1"/>
</dbReference>
<name>A0A239SVM2_9STRE</name>
<gene>
    <name evidence="2" type="ORF">SAMEA4412692_01469</name>
</gene>
<accession>A0A239SVM2</accession>
<dbReference type="KEGG" id="smen:SAMEA4412692_1469"/>
<dbReference type="Proteomes" id="UP000215185">
    <property type="component" value="Chromosome 1"/>
</dbReference>
<dbReference type="GO" id="GO:0005524">
    <property type="term" value="F:ATP binding"/>
    <property type="evidence" value="ECO:0007669"/>
    <property type="project" value="UniProtKB-KW"/>
</dbReference>
<dbReference type="SUPFAM" id="SSF50475">
    <property type="entry name" value="FMN-binding split barrel"/>
    <property type="match status" value="1"/>
</dbReference>
<dbReference type="AlphaFoldDB" id="A0A239SVM2"/>
<evidence type="ECO:0000259" key="1">
    <source>
        <dbReference type="Pfam" id="PF01243"/>
    </source>
</evidence>
<keyword evidence="2" id="KW-0547">Nucleotide-binding</keyword>